<dbReference type="SUPFAM" id="SSF51366">
    <property type="entry name" value="Ribulose-phoshate binding barrel"/>
    <property type="match status" value="1"/>
</dbReference>
<dbReference type="CDD" id="cd04723">
    <property type="entry name" value="HisA_HisF"/>
    <property type="match status" value="1"/>
</dbReference>
<evidence type="ECO:0000256" key="1">
    <source>
        <dbReference type="ARBA" id="ARBA00009667"/>
    </source>
</evidence>
<evidence type="ECO:0000256" key="5">
    <source>
        <dbReference type="ARBA" id="ARBA00029440"/>
    </source>
</evidence>
<dbReference type="GO" id="GO:0000162">
    <property type="term" value="P:L-tryptophan biosynthetic process"/>
    <property type="evidence" value="ECO:0007669"/>
    <property type="project" value="TreeGrafter"/>
</dbReference>
<proteinExistence type="inferred from homology"/>
<dbReference type="AlphaFoldDB" id="A0A1M6Y4Y8"/>
<comment type="similarity">
    <text evidence="1 6">Belongs to the HisA/HisF family.</text>
</comment>
<evidence type="ECO:0000256" key="3">
    <source>
        <dbReference type="ARBA" id="ARBA00023102"/>
    </source>
</evidence>
<accession>A0A1M6Y4Y8</accession>
<gene>
    <name evidence="7" type="ORF">SAMN02745136_04144</name>
</gene>
<dbReference type="GO" id="GO:0003949">
    <property type="term" value="F:1-(5-phosphoribosyl)-5-[(5-phosphoribosylamino)methylideneamino]imidazole-4-carboxamide isomerase activity"/>
    <property type="evidence" value="ECO:0007669"/>
    <property type="project" value="InterPro"/>
</dbReference>
<dbReference type="InterPro" id="IPR006062">
    <property type="entry name" value="His_biosynth"/>
</dbReference>
<dbReference type="InterPro" id="IPR011858">
    <property type="entry name" value="His6/HISN3"/>
</dbReference>
<keyword evidence="3 6" id="KW-0368">Histidine biosynthesis</keyword>
<dbReference type="PANTHER" id="PTHR43090">
    <property type="entry name" value="1-(5-PHOSPHORIBOSYL)-5-[(5-PHOSPHORIBOSYLAMINO)METHYLIDENEAMINO] IMIDAZOLE-4-CARBOXAMIDE ISOMERASE"/>
    <property type="match status" value="1"/>
</dbReference>
<evidence type="ECO:0000313" key="7">
    <source>
        <dbReference type="EMBL" id="SHL13119.1"/>
    </source>
</evidence>
<dbReference type="Proteomes" id="UP000184386">
    <property type="component" value="Unassembled WGS sequence"/>
</dbReference>
<dbReference type="PANTHER" id="PTHR43090:SF2">
    <property type="entry name" value="1-(5-PHOSPHORIBOSYL)-5-[(5-PHOSPHORIBOSYLAMINO)METHYLIDENEAMINO] IMIDAZOLE-4-CARBOXAMIDE ISOMERASE"/>
    <property type="match status" value="1"/>
</dbReference>
<dbReference type="GO" id="GO:0005737">
    <property type="term" value="C:cytoplasm"/>
    <property type="evidence" value="ECO:0007669"/>
    <property type="project" value="TreeGrafter"/>
</dbReference>
<dbReference type="Pfam" id="PF00977">
    <property type="entry name" value="His_biosynth"/>
    <property type="match status" value="1"/>
</dbReference>
<dbReference type="InterPro" id="IPR013785">
    <property type="entry name" value="Aldolase_TIM"/>
</dbReference>
<dbReference type="InterPro" id="IPR044524">
    <property type="entry name" value="Isoase_HisA-like"/>
</dbReference>
<organism evidence="7 8">
    <name type="scientific">Anaerocolumna jejuensis DSM 15929</name>
    <dbReference type="NCBI Taxonomy" id="1121322"/>
    <lineage>
        <taxon>Bacteria</taxon>
        <taxon>Bacillati</taxon>
        <taxon>Bacillota</taxon>
        <taxon>Clostridia</taxon>
        <taxon>Lachnospirales</taxon>
        <taxon>Lachnospiraceae</taxon>
        <taxon>Anaerocolumna</taxon>
    </lineage>
</organism>
<dbReference type="InterPro" id="IPR011060">
    <property type="entry name" value="RibuloseP-bd_barrel"/>
</dbReference>
<dbReference type="GO" id="GO:0000105">
    <property type="term" value="P:L-histidine biosynthetic process"/>
    <property type="evidence" value="ECO:0007669"/>
    <property type="project" value="UniProtKB-KW"/>
</dbReference>
<keyword evidence="2 6" id="KW-0028">Amino-acid biosynthesis</keyword>
<protein>
    <submittedName>
        <fullName evidence="7">1-(5-phosphoribosyl)-5-[(5-phosphoribosylamino)methylideneamino] imidazole-4-carboxamide isomerase</fullName>
    </submittedName>
</protein>
<dbReference type="STRING" id="1121322.SAMN02745136_04144"/>
<dbReference type="NCBIfam" id="TIGR02129">
    <property type="entry name" value="hisA_euk"/>
    <property type="match status" value="1"/>
</dbReference>
<reference evidence="7 8" key="1">
    <citation type="submission" date="2016-11" db="EMBL/GenBank/DDBJ databases">
        <authorList>
            <person name="Jaros S."/>
            <person name="Januszkiewicz K."/>
            <person name="Wedrychowicz H."/>
        </authorList>
    </citation>
    <scope>NUCLEOTIDE SEQUENCE [LARGE SCALE GENOMIC DNA]</scope>
    <source>
        <strain evidence="7 8">DSM 15929</strain>
    </source>
</reference>
<evidence type="ECO:0000256" key="2">
    <source>
        <dbReference type="ARBA" id="ARBA00022605"/>
    </source>
</evidence>
<evidence type="ECO:0000256" key="6">
    <source>
        <dbReference type="RuleBase" id="RU003657"/>
    </source>
</evidence>
<keyword evidence="4 7" id="KW-0413">Isomerase</keyword>
<dbReference type="Gene3D" id="3.20.20.70">
    <property type="entry name" value="Aldolase class I"/>
    <property type="match status" value="2"/>
</dbReference>
<sequence length="312" mass="34307">MRFRPCIDIHNGKVKQIVGGSLTDEKCESKALSHSIIYGSTSDLSAVCNGSKCEKEALSHSDINGSTPDLSAVCNGSMSKAKENFVSEKGGEYYASLYKEDGLKGGHIILLNPAGTKEYELDMEQAEKALKEYPGGLQIGGGITDKNASAFLEAGASHVIVTSYVFQDGFIQYDNLKRISAETGKDKLVLDVSCRKRGEDYFIVTDRWQKFTREKLSFSLLKDLADYCDEFLIHGVDVEGKSAGIDRELIELLSEWQDSCITYAGGVSNFEDLESIRKSGKGNIDVTIGSSLSLFGGPLNYREVVEWFRQHS</sequence>
<dbReference type="RefSeq" id="WP_242962558.1">
    <property type="nucleotide sequence ID" value="NZ_FRAC01000024.1"/>
</dbReference>
<evidence type="ECO:0000313" key="8">
    <source>
        <dbReference type="Proteomes" id="UP000184386"/>
    </source>
</evidence>
<keyword evidence="8" id="KW-1185">Reference proteome</keyword>
<evidence type="ECO:0000256" key="4">
    <source>
        <dbReference type="ARBA" id="ARBA00023235"/>
    </source>
</evidence>
<comment type="pathway">
    <text evidence="5">Amino-acid biosynthesis.</text>
</comment>
<dbReference type="EMBL" id="FRAC01000024">
    <property type="protein sequence ID" value="SHL13119.1"/>
    <property type="molecule type" value="Genomic_DNA"/>
</dbReference>
<name>A0A1M6Y4Y8_9FIRM</name>